<feature type="signal peptide" evidence="9">
    <location>
        <begin position="1"/>
        <end position="24"/>
    </location>
</feature>
<dbReference type="InterPro" id="IPR023996">
    <property type="entry name" value="TonB-dep_OMP_SusC/RagA"/>
</dbReference>
<dbReference type="NCBIfam" id="TIGR04057">
    <property type="entry name" value="SusC_RagA_signa"/>
    <property type="match status" value="1"/>
</dbReference>
<comment type="caution">
    <text evidence="11">The sequence shown here is derived from an EMBL/GenBank/DDBJ whole genome shotgun (WGS) entry which is preliminary data.</text>
</comment>
<evidence type="ECO:0000256" key="7">
    <source>
        <dbReference type="ARBA" id="ARBA00023237"/>
    </source>
</evidence>
<evidence type="ECO:0000256" key="1">
    <source>
        <dbReference type="ARBA" id="ARBA00004571"/>
    </source>
</evidence>
<keyword evidence="2 8" id="KW-0813">Transport</keyword>
<evidence type="ECO:0000313" key="12">
    <source>
        <dbReference type="Proteomes" id="UP000294752"/>
    </source>
</evidence>
<dbReference type="RefSeq" id="WP_133639093.1">
    <property type="nucleotide sequence ID" value="NZ_SNZV01000002.1"/>
</dbReference>
<keyword evidence="4 8" id="KW-0812">Transmembrane</keyword>
<dbReference type="InterPro" id="IPR012910">
    <property type="entry name" value="Plug_dom"/>
</dbReference>
<comment type="similarity">
    <text evidence="8">Belongs to the TonB-dependent receptor family.</text>
</comment>
<dbReference type="InterPro" id="IPR039426">
    <property type="entry name" value="TonB-dep_rcpt-like"/>
</dbReference>
<evidence type="ECO:0000256" key="9">
    <source>
        <dbReference type="SAM" id="SignalP"/>
    </source>
</evidence>
<dbReference type="InterPro" id="IPR037066">
    <property type="entry name" value="Plug_dom_sf"/>
</dbReference>
<dbReference type="Gene3D" id="2.170.130.10">
    <property type="entry name" value="TonB-dependent receptor, plug domain"/>
    <property type="match status" value="1"/>
</dbReference>
<keyword evidence="6 8" id="KW-0472">Membrane</keyword>
<evidence type="ECO:0000256" key="4">
    <source>
        <dbReference type="ARBA" id="ARBA00022692"/>
    </source>
</evidence>
<evidence type="ECO:0000256" key="6">
    <source>
        <dbReference type="ARBA" id="ARBA00023136"/>
    </source>
</evidence>
<keyword evidence="11" id="KW-0675">Receptor</keyword>
<protein>
    <submittedName>
        <fullName evidence="11">Iron complex outermembrane receptor protein</fullName>
    </submittedName>
</protein>
<dbReference type="PANTHER" id="PTHR30069">
    <property type="entry name" value="TONB-DEPENDENT OUTER MEMBRANE RECEPTOR"/>
    <property type="match status" value="1"/>
</dbReference>
<evidence type="ECO:0000256" key="2">
    <source>
        <dbReference type="ARBA" id="ARBA00022448"/>
    </source>
</evidence>
<dbReference type="Pfam" id="PF13715">
    <property type="entry name" value="CarbopepD_reg_2"/>
    <property type="match status" value="1"/>
</dbReference>
<dbReference type="NCBIfam" id="TIGR04056">
    <property type="entry name" value="OMP_RagA_SusC"/>
    <property type="match status" value="1"/>
</dbReference>
<organism evidence="11 12">
    <name type="scientific">Sphingobacterium paludis</name>
    <dbReference type="NCBI Taxonomy" id="1476465"/>
    <lineage>
        <taxon>Bacteria</taxon>
        <taxon>Pseudomonadati</taxon>
        <taxon>Bacteroidota</taxon>
        <taxon>Sphingobacteriia</taxon>
        <taxon>Sphingobacteriales</taxon>
        <taxon>Sphingobacteriaceae</taxon>
        <taxon>Sphingobacterium</taxon>
    </lineage>
</organism>
<dbReference type="GO" id="GO:0009279">
    <property type="term" value="C:cell outer membrane"/>
    <property type="evidence" value="ECO:0007669"/>
    <property type="project" value="UniProtKB-SubCell"/>
</dbReference>
<sequence length="1081" mass="118905">MNKIYKQCCSLTLLMLFSISAVFAQQTVTGKVTDANGALPGVTVSVSGTTNGTQTDVEGNYSIQAPAGSKLRFTMVGYLSQELTVSGNRLNVNMKEDAGALDEVVVTALGIKRETKALGYAASTISAKELTEAGNTNIGSALYGKAPGVRISTAPGGASSAVNVQIRGINSLNYNRQPLYVVDGVMIRNDQQAGARGTNNSGGVTDPGGQAIWQDNRIRGNGMLDINPADIESLTVLKGASATALYGSDAASGVIVITTKKGTKGRGLGIDFNYSGTIESAAFLPNLQYEFGPGSTAASNLAAGATEEGWLTDPRYPGERLLRYNTFAQFGPRYDGQDVRWWDGSVRQYSANRGNYADIFDTGHNSNFNVSLSNQTEKINYRLSASNMDYKAIAPGSRQNRSSFNLNSTVKVSDRVDVDVVANYVNTKTKNRPGLMGDVLGSNAGFFSGAEDVAKMKNELYQTAEGYKFQNRGANRPGEFPLSFNGTNLLNYFWQQKRNIYEEEENRFLSSATLSYRIIDKLSLRGRIGTDVTSLNIENKEHNEASVRFNETNSTGKYEVSKGIYSIVYGDALLTYADKFSEDFDFSLSGGFQSRTENYDDQMSRTEGGLVSENWFSITNSFGQAVTTHARKSMLKYAYLGLMNLGYKNYLFLEGTARRESSSTLPVQNNTYNYYSVNTGFVFSDAFKLPEFFTYGKLRASYGVVGNDAPMYVSNVAFKQSALITPTNPVTALNVNSSYGNLDLRPERKYETEVGLELKFLNSRLGLDASYYTNRIEDQIMPLTTAASTGALNQIVNVGEIANRGWELSFTGTPVQSENFRWNARLNFSNNRSKLNSLREGISRLVFYEMDQSSLRLEARPGEELGNIYVHPRATNENGEFLITNTGYYVIDKSRYEKVGNIMPKAIGGLSNTFVYKNISLDFTADYRFGGQMVSAPHKYAYAAGRLESTLDYRESGITLEGVNENSGAANNVNLTAAQYYLNTFGWGNNAWNEKAAVLDNNFIKLREAVISYRIPDSFTQKVKINNLRVSLIGRNLFYFYRSIKDIDPEAPVGTQWYSQGVDIGSNAATRSFGFSLNANF</sequence>
<dbReference type="Proteomes" id="UP000294752">
    <property type="component" value="Unassembled WGS sequence"/>
</dbReference>
<keyword evidence="3 8" id="KW-1134">Transmembrane beta strand</keyword>
<keyword evidence="12" id="KW-1185">Reference proteome</keyword>
<dbReference type="Gene3D" id="2.60.40.1120">
    <property type="entry name" value="Carboxypeptidase-like, regulatory domain"/>
    <property type="match status" value="1"/>
</dbReference>
<dbReference type="InterPro" id="IPR023997">
    <property type="entry name" value="TonB-dep_OMP_SusC/RagA_CS"/>
</dbReference>
<dbReference type="GO" id="GO:0015344">
    <property type="term" value="F:siderophore uptake transmembrane transporter activity"/>
    <property type="evidence" value="ECO:0007669"/>
    <property type="project" value="TreeGrafter"/>
</dbReference>
<dbReference type="EMBL" id="SNZV01000002">
    <property type="protein sequence ID" value="TDS15783.1"/>
    <property type="molecule type" value="Genomic_DNA"/>
</dbReference>
<gene>
    <name evidence="11" type="ORF">B0I21_10299</name>
</gene>
<dbReference type="PROSITE" id="PS52016">
    <property type="entry name" value="TONB_DEPENDENT_REC_3"/>
    <property type="match status" value="1"/>
</dbReference>
<dbReference type="InterPro" id="IPR036942">
    <property type="entry name" value="Beta-barrel_TonB_sf"/>
</dbReference>
<evidence type="ECO:0000256" key="5">
    <source>
        <dbReference type="ARBA" id="ARBA00022729"/>
    </source>
</evidence>
<feature type="domain" description="TonB-dependent receptor plug" evidence="10">
    <location>
        <begin position="119"/>
        <end position="254"/>
    </location>
</feature>
<keyword evidence="7 8" id="KW-0998">Cell outer membrane</keyword>
<comment type="subcellular location">
    <subcellularLocation>
        <location evidence="1 8">Cell outer membrane</location>
        <topology evidence="1 8">Multi-pass membrane protein</topology>
    </subcellularLocation>
</comment>
<dbReference type="GO" id="GO:0044718">
    <property type="term" value="P:siderophore transmembrane transport"/>
    <property type="evidence" value="ECO:0007669"/>
    <property type="project" value="TreeGrafter"/>
</dbReference>
<proteinExistence type="inferred from homology"/>
<name>A0A4R7D3Z1_9SPHI</name>
<dbReference type="OrthoDB" id="9768177at2"/>
<dbReference type="Pfam" id="PF07715">
    <property type="entry name" value="Plug"/>
    <property type="match status" value="1"/>
</dbReference>
<dbReference type="InterPro" id="IPR008969">
    <property type="entry name" value="CarboxyPept-like_regulatory"/>
</dbReference>
<dbReference type="SUPFAM" id="SSF49464">
    <property type="entry name" value="Carboxypeptidase regulatory domain-like"/>
    <property type="match status" value="1"/>
</dbReference>
<dbReference type="AlphaFoldDB" id="A0A4R7D3Z1"/>
<evidence type="ECO:0000256" key="3">
    <source>
        <dbReference type="ARBA" id="ARBA00022452"/>
    </source>
</evidence>
<keyword evidence="5 9" id="KW-0732">Signal</keyword>
<evidence type="ECO:0000256" key="8">
    <source>
        <dbReference type="PROSITE-ProRule" id="PRU01360"/>
    </source>
</evidence>
<accession>A0A4R7D3Z1</accession>
<dbReference type="Gene3D" id="2.40.170.20">
    <property type="entry name" value="TonB-dependent receptor, beta-barrel domain"/>
    <property type="match status" value="1"/>
</dbReference>
<feature type="chain" id="PRO_5020255873" evidence="9">
    <location>
        <begin position="25"/>
        <end position="1081"/>
    </location>
</feature>
<evidence type="ECO:0000259" key="10">
    <source>
        <dbReference type="Pfam" id="PF07715"/>
    </source>
</evidence>
<evidence type="ECO:0000313" key="11">
    <source>
        <dbReference type="EMBL" id="TDS15783.1"/>
    </source>
</evidence>
<dbReference type="SUPFAM" id="SSF56935">
    <property type="entry name" value="Porins"/>
    <property type="match status" value="1"/>
</dbReference>
<reference evidence="11 12" key="1">
    <citation type="submission" date="2019-03" db="EMBL/GenBank/DDBJ databases">
        <title>Genomic Encyclopedia of Type Strains, Phase III (KMG-III): the genomes of soil and plant-associated and newly described type strains.</title>
        <authorList>
            <person name="Whitman W."/>
        </authorList>
    </citation>
    <scope>NUCLEOTIDE SEQUENCE [LARGE SCALE GENOMIC DNA]</scope>
    <source>
        <strain evidence="11 12">CGMCC 1.12801</strain>
    </source>
</reference>
<dbReference type="PANTHER" id="PTHR30069:SF29">
    <property type="entry name" value="HEMOGLOBIN AND HEMOGLOBIN-HAPTOGLOBIN-BINDING PROTEIN 1-RELATED"/>
    <property type="match status" value="1"/>
</dbReference>